<name>A0A7C3SJP7_9BACT</name>
<sequence>MKLTINGEPREVAARTLLGLLEELGLEPKSIVVERNATILDRNLYQEILLSEGDVLELVRIVGGG</sequence>
<dbReference type="InterPro" id="IPR003749">
    <property type="entry name" value="ThiS/MoaD-like"/>
</dbReference>
<dbReference type="EMBL" id="DTHB01000053">
    <property type="protein sequence ID" value="HGB15280.1"/>
    <property type="molecule type" value="Genomic_DNA"/>
</dbReference>
<dbReference type="Gene3D" id="3.10.20.30">
    <property type="match status" value="1"/>
</dbReference>
<organism evidence="1">
    <name type="scientific">Desulfobacca acetoxidans</name>
    <dbReference type="NCBI Taxonomy" id="60893"/>
    <lineage>
        <taxon>Bacteria</taxon>
        <taxon>Pseudomonadati</taxon>
        <taxon>Thermodesulfobacteriota</taxon>
        <taxon>Desulfobaccia</taxon>
        <taxon>Desulfobaccales</taxon>
        <taxon>Desulfobaccaceae</taxon>
        <taxon>Desulfobacca</taxon>
    </lineage>
</organism>
<dbReference type="InterPro" id="IPR012675">
    <property type="entry name" value="Beta-grasp_dom_sf"/>
</dbReference>
<dbReference type="Pfam" id="PF02597">
    <property type="entry name" value="ThiS"/>
    <property type="match status" value="1"/>
</dbReference>
<dbReference type="PANTHER" id="PTHR34472:SF1">
    <property type="entry name" value="SULFUR CARRIER PROTEIN THIS"/>
    <property type="match status" value="1"/>
</dbReference>
<dbReference type="SUPFAM" id="SSF54285">
    <property type="entry name" value="MoaD/ThiS"/>
    <property type="match status" value="1"/>
</dbReference>
<dbReference type="InterPro" id="IPR010035">
    <property type="entry name" value="Thi_S"/>
</dbReference>
<dbReference type="NCBIfam" id="TIGR01683">
    <property type="entry name" value="thiS"/>
    <property type="match status" value="1"/>
</dbReference>
<dbReference type="AlphaFoldDB" id="A0A7C3SJP7"/>
<comment type="caution">
    <text evidence="1">The sequence shown here is derived from an EMBL/GenBank/DDBJ whole genome shotgun (WGS) entry which is preliminary data.</text>
</comment>
<reference evidence="1" key="1">
    <citation type="journal article" date="2020" name="mSystems">
        <title>Genome- and Community-Level Interaction Insights into Carbon Utilization and Element Cycling Functions of Hydrothermarchaeota in Hydrothermal Sediment.</title>
        <authorList>
            <person name="Zhou Z."/>
            <person name="Liu Y."/>
            <person name="Xu W."/>
            <person name="Pan J."/>
            <person name="Luo Z.H."/>
            <person name="Li M."/>
        </authorList>
    </citation>
    <scope>NUCLEOTIDE SEQUENCE [LARGE SCALE GENOMIC DNA]</scope>
    <source>
        <strain evidence="1">SpSt-776</strain>
    </source>
</reference>
<evidence type="ECO:0000313" key="1">
    <source>
        <dbReference type="EMBL" id="HGB15280.1"/>
    </source>
</evidence>
<dbReference type="PANTHER" id="PTHR34472">
    <property type="entry name" value="SULFUR CARRIER PROTEIN THIS"/>
    <property type="match status" value="1"/>
</dbReference>
<dbReference type="InterPro" id="IPR016155">
    <property type="entry name" value="Mopterin_synth/thiamin_S_b"/>
</dbReference>
<accession>A0A7C3SJP7</accession>
<proteinExistence type="predicted"/>
<protein>
    <submittedName>
        <fullName evidence="1">Sulfur carrier protein ThiS</fullName>
    </submittedName>
</protein>
<dbReference type="CDD" id="cd00565">
    <property type="entry name" value="Ubl_ThiS"/>
    <property type="match status" value="1"/>
</dbReference>
<gene>
    <name evidence="1" type="primary">thiS</name>
    <name evidence="1" type="ORF">ENV62_08610</name>
</gene>